<feature type="active site" description="Proton acceptor 1" evidence="13">
    <location>
        <position position="409"/>
    </location>
</feature>
<proteinExistence type="inferred from homology"/>
<dbReference type="GO" id="GO:0046872">
    <property type="term" value="F:metal ion binding"/>
    <property type="evidence" value="ECO:0007669"/>
    <property type="project" value="UniProtKB-KW"/>
</dbReference>
<dbReference type="GO" id="GO:0008237">
    <property type="term" value="F:metallopeptidase activity"/>
    <property type="evidence" value="ECO:0007669"/>
    <property type="project" value="UniProtKB-KW"/>
</dbReference>
<evidence type="ECO:0000256" key="11">
    <source>
        <dbReference type="ARBA" id="ARBA00036868"/>
    </source>
</evidence>
<feature type="disulfide bond" evidence="17">
    <location>
        <begin position="565"/>
        <end position="577"/>
    </location>
</feature>
<dbReference type="CDD" id="cd06461">
    <property type="entry name" value="M2_ACE"/>
    <property type="match status" value="2"/>
</dbReference>
<reference evidence="23 24" key="1">
    <citation type="journal article" date="2016" name="Nat. Commun.">
        <title>Extremotolerant tardigrade genome and improved radiotolerance of human cultured cells by tardigrade-unique protein.</title>
        <authorList>
            <person name="Hashimoto T."/>
            <person name="Horikawa D.D."/>
            <person name="Saito Y."/>
            <person name="Kuwahara H."/>
            <person name="Kozuka-Hata H."/>
            <person name="Shin-I T."/>
            <person name="Minakuchi Y."/>
            <person name="Ohishi K."/>
            <person name="Motoyama A."/>
            <person name="Aizu T."/>
            <person name="Enomoto A."/>
            <person name="Kondo K."/>
            <person name="Tanaka S."/>
            <person name="Hara Y."/>
            <person name="Koshikawa S."/>
            <person name="Sagara H."/>
            <person name="Miura T."/>
            <person name="Yokobori S."/>
            <person name="Miyagawa K."/>
            <person name="Suzuki Y."/>
            <person name="Kubo T."/>
            <person name="Oyama M."/>
            <person name="Kohara Y."/>
            <person name="Fujiyama A."/>
            <person name="Arakawa K."/>
            <person name="Katayama T."/>
            <person name="Toyoda A."/>
            <person name="Kunieda T."/>
        </authorList>
    </citation>
    <scope>NUCLEOTIDE SEQUENCE [LARGE SCALE GENOMIC DNA]</scope>
    <source>
        <strain evidence="23 24">YOKOZUNA-1</strain>
    </source>
</reference>
<evidence type="ECO:0000256" key="12">
    <source>
        <dbReference type="ARBA" id="ARBA00039858"/>
    </source>
</evidence>
<evidence type="ECO:0000256" key="9">
    <source>
        <dbReference type="ARBA" id="ARBA00023157"/>
    </source>
</evidence>
<feature type="disulfide bond" evidence="17 20">
    <location>
        <begin position="377"/>
        <end position="395"/>
    </location>
</feature>
<evidence type="ECO:0000256" key="17">
    <source>
        <dbReference type="PIRSR" id="PIRSR601548-4"/>
    </source>
</evidence>
<dbReference type="PRINTS" id="PR00791">
    <property type="entry name" value="PEPDIPTASEA"/>
</dbReference>
<feature type="binding site" evidence="16">
    <location>
        <position position="412"/>
    </location>
    <ligand>
        <name>Zn(2+)</name>
        <dbReference type="ChEBI" id="CHEBI:29105"/>
        <label>1</label>
        <note>catalytic</note>
    </ligand>
</feature>
<dbReference type="GO" id="GO:0004180">
    <property type="term" value="F:carboxypeptidase activity"/>
    <property type="evidence" value="ECO:0007669"/>
    <property type="project" value="UniProtKB-KW"/>
</dbReference>
<evidence type="ECO:0000256" key="4">
    <source>
        <dbReference type="ARBA" id="ARBA00022723"/>
    </source>
</evidence>
<dbReference type="GO" id="GO:0006508">
    <property type="term" value="P:proteolysis"/>
    <property type="evidence" value="ECO:0007669"/>
    <property type="project" value="UniProtKB-KW"/>
</dbReference>
<keyword evidence="24" id="KW-1185">Reference proteome</keyword>
<evidence type="ECO:0000313" key="23">
    <source>
        <dbReference type="EMBL" id="GAU88091.1"/>
    </source>
</evidence>
<dbReference type="STRING" id="947166.A0A1D1UF45"/>
<keyword evidence="9 17" id="KW-1015">Disulfide bond</keyword>
<dbReference type="OrthoDB" id="10029630at2759"/>
<feature type="binding site" evidence="19">
    <location>
        <position position="436"/>
    </location>
    <ligand>
        <name>Zn(2+)</name>
        <dbReference type="ChEBI" id="CHEBI:29105"/>
        <label>2</label>
        <note>catalytic</note>
    </ligand>
</feature>
<feature type="binding site" evidence="16">
    <location>
        <position position="436"/>
    </location>
    <ligand>
        <name>Zn(2+)</name>
        <dbReference type="ChEBI" id="CHEBI:29105"/>
        <label>1</label>
        <note>catalytic</note>
    </ligand>
</feature>
<feature type="glycosylation site" description="N-linked (GlcNAc...) asparagine" evidence="14">
    <location>
        <position position="72"/>
    </location>
</feature>
<evidence type="ECO:0000256" key="1">
    <source>
        <dbReference type="ARBA" id="ARBA00008139"/>
    </source>
</evidence>
<dbReference type="PANTHER" id="PTHR10514:SF27">
    <property type="entry name" value="ANGIOTENSIN-CONVERTING ENZYME"/>
    <property type="match status" value="1"/>
</dbReference>
<feature type="active site" description="Proton donor 1" evidence="13">
    <location>
        <position position="540"/>
    </location>
</feature>
<comment type="catalytic activity">
    <reaction evidence="11">
        <text>Release of a C-terminal dipeptide, oligopeptide-|-Xaa-Yaa, when Xaa is not Pro, and Yaa is neither Asp nor Glu. Thus, conversion of angiotensin I to angiotensin II, with increase in vasoconstrictor activity, but no action on angiotensin II.</text>
        <dbReference type="EC" id="3.4.15.1"/>
    </reaction>
</comment>
<dbReference type="Proteomes" id="UP000186922">
    <property type="component" value="Unassembled WGS sequence"/>
</dbReference>
<organism evidence="23 24">
    <name type="scientific">Ramazzottius varieornatus</name>
    <name type="common">Water bear</name>
    <name type="synonym">Tardigrade</name>
    <dbReference type="NCBI Taxonomy" id="947166"/>
    <lineage>
        <taxon>Eukaryota</taxon>
        <taxon>Metazoa</taxon>
        <taxon>Ecdysozoa</taxon>
        <taxon>Tardigrada</taxon>
        <taxon>Eutardigrada</taxon>
        <taxon>Parachela</taxon>
        <taxon>Hypsibioidea</taxon>
        <taxon>Ramazzottiidae</taxon>
        <taxon>Ramazzottius</taxon>
    </lineage>
</organism>
<evidence type="ECO:0000256" key="14">
    <source>
        <dbReference type="PIRSR" id="PIRSR601548-10"/>
    </source>
</evidence>
<dbReference type="AlphaFoldDB" id="A0A1D1UF45"/>
<dbReference type="GO" id="GO:0005886">
    <property type="term" value="C:plasma membrane"/>
    <property type="evidence" value="ECO:0007669"/>
    <property type="project" value="TreeGrafter"/>
</dbReference>
<comment type="similarity">
    <text evidence="1 20 21">Belongs to the peptidase M2 family.</text>
</comment>
<protein>
    <recommendedName>
        <fullName evidence="12 21">Angiotensin-converting enzyme</fullName>
        <ecNumber evidence="21">3.4.-.-</ecNumber>
    </recommendedName>
</protein>
<dbReference type="SUPFAM" id="SSF55486">
    <property type="entry name" value="Metalloproteases ('zincins'), catalytic domain"/>
    <property type="match status" value="2"/>
</dbReference>
<comment type="caution">
    <text evidence="20">Lacks conserved residue(s) required for the propagation of feature annotation.</text>
</comment>
<feature type="active site" description="Proton donor 2" evidence="18">
    <location>
        <position position="540"/>
    </location>
</feature>
<evidence type="ECO:0000256" key="8">
    <source>
        <dbReference type="ARBA" id="ARBA00023049"/>
    </source>
</evidence>
<evidence type="ECO:0000256" key="6">
    <source>
        <dbReference type="ARBA" id="ARBA00022801"/>
    </source>
</evidence>
<evidence type="ECO:0000256" key="3">
    <source>
        <dbReference type="ARBA" id="ARBA00022670"/>
    </source>
</evidence>
<keyword evidence="7 16" id="KW-0862">Zinc</keyword>
<feature type="binding site" evidence="15">
    <location>
        <position position="549"/>
    </location>
    <ligand>
        <name>chloride</name>
        <dbReference type="ChEBI" id="CHEBI:17996"/>
        <label>1</label>
    </ligand>
</feature>
<evidence type="ECO:0000256" key="7">
    <source>
        <dbReference type="ARBA" id="ARBA00022833"/>
    </source>
</evidence>
<dbReference type="InterPro" id="IPR001548">
    <property type="entry name" value="Peptidase_M2"/>
</dbReference>
<feature type="signal peptide" evidence="22">
    <location>
        <begin position="1"/>
        <end position="20"/>
    </location>
</feature>
<evidence type="ECO:0000256" key="15">
    <source>
        <dbReference type="PIRSR" id="PIRSR601548-2"/>
    </source>
</evidence>
<keyword evidence="8 21" id="KW-0482">Metalloprotease</keyword>
<keyword evidence="4 16" id="KW-0479">Metal-binding</keyword>
<dbReference type="EMBL" id="BDGG01000001">
    <property type="protein sequence ID" value="GAU88091.1"/>
    <property type="molecule type" value="Genomic_DNA"/>
</dbReference>
<feature type="binding site" evidence="19">
    <location>
        <position position="408"/>
    </location>
    <ligand>
        <name>Zn(2+)</name>
        <dbReference type="ChEBI" id="CHEBI:29105"/>
        <label>2</label>
        <note>catalytic</note>
    </ligand>
</feature>
<feature type="disulfide bond" evidence="17">
    <location>
        <begin position="154"/>
        <end position="168"/>
    </location>
</feature>
<feature type="glycosylation site" description="N-linked (GlcNAc...) (complex) asparagine" evidence="14">
    <location>
        <position position="111"/>
    </location>
</feature>
<evidence type="ECO:0000256" key="20">
    <source>
        <dbReference type="PROSITE-ProRule" id="PRU01355"/>
    </source>
</evidence>
<dbReference type="EC" id="3.4.-.-" evidence="21"/>
<evidence type="ECO:0000256" key="19">
    <source>
        <dbReference type="PIRSR" id="PIRSR601548-8"/>
    </source>
</evidence>
<name>A0A1D1UF45_RAMVA</name>
<dbReference type="Gene3D" id="1.10.1370.30">
    <property type="match status" value="1"/>
</dbReference>
<gene>
    <name evidence="23" type="primary">RvY_00850</name>
    <name evidence="23" type="synonym">RvY_00850.1</name>
    <name evidence="23" type="ORF">RvY_00850-1</name>
</gene>
<feature type="chain" id="PRO_5008897179" description="Angiotensin-converting enzyme" evidence="22">
    <location>
        <begin position="21"/>
        <end position="1022"/>
    </location>
</feature>
<keyword evidence="10 14" id="KW-0325">Glycoprotein</keyword>
<evidence type="ECO:0000256" key="16">
    <source>
        <dbReference type="PIRSR" id="PIRSR601548-3"/>
    </source>
</evidence>
<evidence type="ECO:0000256" key="22">
    <source>
        <dbReference type="SAM" id="SignalP"/>
    </source>
</evidence>
<accession>A0A1D1UF45</accession>
<keyword evidence="6 21" id="KW-0378">Hydrolase</keyword>
<feature type="binding site" evidence="15">
    <location>
        <position position="239"/>
    </location>
    <ligand>
        <name>chloride</name>
        <dbReference type="ChEBI" id="CHEBI:17996"/>
        <label>1</label>
    </ligand>
</feature>
<evidence type="ECO:0000256" key="18">
    <source>
        <dbReference type="PIRSR" id="PIRSR601548-6"/>
    </source>
</evidence>
<dbReference type="Pfam" id="PF01401">
    <property type="entry name" value="Peptidase_M2"/>
    <property type="match status" value="2"/>
</dbReference>
<feature type="active site" description="Proton acceptor 2" evidence="18">
    <location>
        <position position="409"/>
    </location>
</feature>
<keyword evidence="5 22" id="KW-0732">Signal</keyword>
<evidence type="ECO:0000256" key="5">
    <source>
        <dbReference type="ARBA" id="ARBA00022729"/>
    </source>
</evidence>
<sequence length="1022" mass="117322">MIFRILLGSFLVFALSLVHAERALPQGIRSPAKREVRATAQDFFDYIHKDYQPRAEKLTAEDVEASWKFNTNITAHNEQEMIASSEKVAKFDKEIATYIRANFKDVDFSANATLKRVRDKLVLLGDANLPDAEFSELQTVEARMKNIYSTAKVCKTIGVHADDVEDKCPKEHQLELEPGITQLIQNSRDEPLLKHLWKSWRDATGRHMKHDYARYVVLKNKGAQMDGYADNGAAWRSTYVEPDLEYLDQNFIDEAEGIWQQLKPLYEQLHAYVRHSLQTQYPTVRGLRNPKGPIPAHLLGNMWAQQWSNLQDFSRPHPDKPSLDVTPAMVEKNYTANGMFHMSDDFFASLGLIRMPGKFWDHSMLSKPDPKERLVVCHASAWDFYNREDFRIKQCTDIRMKDFITVHHEMGHVEYYLQYKDLEIPFRRGANDGFHEAVGDTLALSVQTPSHLKSLGLLADSFNINDSDLEENSLYSMALEKIAFLPFGYLMDKYRYDIFNGKIKPENYNSKWWEYLAEYQGICAPVPRSEDDFDAGAKFHVPSSVPYMRYFVSFIIQFQFHEAMCKEAGYTGPLHRCDISDPSLGEGGKRAGALLAKTLKMGSSQPWQNAIETITKGKTRKMDAGPLLEFFKPMQEWLTKKNQELKLIPGWHKITDCSAENFTSWLTQYNTEASAVMFADVTASWNYQTNITDANEAAMLAASANSAAFTQAKSHEMEAIFNATDVLQLNKTERRVFEKLSKLGDAALEAGDFNSLKTLIANMEKTYSTAKVCKDRGIRLDMAKCPEKHQLELEPHIKDILDKSRDPEEMKYLWHAWRDATGKKMRKDYISYIGLKNKAAVADGYKDTAEVWRAPYVEPSYNYTDANFLEEVDKLWVQMKPLYQDLHAYIRVKLRDLYGDKVITNLNGPIPAHLLSNMWAQSWLGLLGDTQPFRGKPQLDVSTEMVAQKWDADKMFKTSEKFFTDLGLIAMPQEFWSKSMLTKPEGREVVCHASAWDFYNGKDFTIKQCTSPNMQDLFTVHQ</sequence>
<evidence type="ECO:0000256" key="2">
    <source>
        <dbReference type="ARBA" id="ARBA00022645"/>
    </source>
</evidence>
<comment type="cofactor">
    <cofactor evidence="21">
        <name>Zn(2+)</name>
        <dbReference type="ChEBI" id="CHEBI:29105"/>
    </cofactor>
    <text evidence="21">Binds 2 Zn(2+) ions per subunit.</text>
</comment>
<feature type="binding site" evidence="16">
    <location>
        <position position="408"/>
    </location>
    <ligand>
        <name>Zn(2+)</name>
        <dbReference type="ChEBI" id="CHEBI:29105"/>
        <label>1</label>
        <note>catalytic</note>
    </ligand>
</feature>
<feature type="disulfide bond" evidence="20">
    <location>
        <begin position="991"/>
        <end position="1009"/>
    </location>
</feature>
<dbReference type="FunFam" id="1.10.1370.30:FF:000004">
    <property type="entry name" value="Angiotensin-converting enzyme"/>
    <property type="match status" value="1"/>
</dbReference>
<comment type="caution">
    <text evidence="23">The sequence shown here is derived from an EMBL/GenBank/DDBJ whole genome shotgun (WGS) entry which is preliminary data.</text>
</comment>
<feature type="binding site" evidence="19">
    <location>
        <position position="412"/>
    </location>
    <ligand>
        <name>Zn(2+)</name>
        <dbReference type="ChEBI" id="CHEBI:29105"/>
        <label>2</label>
        <note>catalytic</note>
    </ligand>
</feature>
<evidence type="ECO:0000256" key="21">
    <source>
        <dbReference type="RuleBase" id="RU361144"/>
    </source>
</evidence>
<dbReference type="GO" id="GO:0008241">
    <property type="term" value="F:peptidyl-dipeptidase activity"/>
    <property type="evidence" value="ECO:0007669"/>
    <property type="project" value="UniProtKB-EC"/>
</dbReference>
<keyword evidence="2 21" id="KW-0121">Carboxypeptidase</keyword>
<evidence type="ECO:0000313" key="24">
    <source>
        <dbReference type="Proteomes" id="UP000186922"/>
    </source>
</evidence>
<dbReference type="PANTHER" id="PTHR10514">
    <property type="entry name" value="ANGIOTENSIN-CONVERTING ENZYME"/>
    <property type="match status" value="1"/>
</dbReference>
<keyword evidence="3 21" id="KW-0645">Protease</keyword>
<evidence type="ECO:0000256" key="10">
    <source>
        <dbReference type="ARBA" id="ARBA00023180"/>
    </source>
</evidence>
<evidence type="ECO:0000256" key="13">
    <source>
        <dbReference type="PIRSR" id="PIRSR601548-1"/>
    </source>
</evidence>
<dbReference type="PROSITE" id="PS52011">
    <property type="entry name" value="PEPTIDASE_M2"/>
    <property type="match status" value="2"/>
</dbReference>